<dbReference type="EMBL" id="CM032185">
    <property type="protein sequence ID" value="KAG7092873.1"/>
    <property type="molecule type" value="Genomic_DNA"/>
</dbReference>
<evidence type="ECO:0000256" key="3">
    <source>
        <dbReference type="SAM" id="SignalP"/>
    </source>
</evidence>
<feature type="chain" id="PRO_5040435335" evidence="3">
    <location>
        <begin position="20"/>
        <end position="178"/>
    </location>
</feature>
<evidence type="ECO:0000313" key="4">
    <source>
        <dbReference type="EMBL" id="KAG7092873.1"/>
    </source>
</evidence>
<dbReference type="KEGG" id="more:E1B28_009185"/>
<name>A0A9P7S0H5_9AGAR</name>
<dbReference type="GeneID" id="66078261"/>
<dbReference type="Proteomes" id="UP001049176">
    <property type="component" value="Chromosome 5"/>
</dbReference>
<keyword evidence="3" id="KW-0732">Signal</keyword>
<keyword evidence="2" id="KW-0472">Membrane</keyword>
<sequence>MTSATLLFFTLLFVQSAFAQIVTRRRQSSVGRVIAGVVVGCVALIALTIFCCFIMMRRRRASRLAGTNATTGGFSGVGGKPLFGGGNIGWSPFRKHNNTGATGTGPGYGNSHGLQHAGPYGPSQGNPQQGPYGQGQYPPPPDYNSGKPEGGYGPPPGPPPAAHTADGGNNHFIGGFRK</sequence>
<proteinExistence type="predicted"/>
<gene>
    <name evidence="4" type="ORF">E1B28_009185</name>
</gene>
<dbReference type="OrthoDB" id="3069731at2759"/>
<protein>
    <submittedName>
        <fullName evidence="4">Uncharacterized protein</fullName>
    </submittedName>
</protein>
<feature type="signal peptide" evidence="3">
    <location>
        <begin position="1"/>
        <end position="19"/>
    </location>
</feature>
<organism evidence="4 5">
    <name type="scientific">Marasmius oreades</name>
    <name type="common">fairy-ring Marasmius</name>
    <dbReference type="NCBI Taxonomy" id="181124"/>
    <lineage>
        <taxon>Eukaryota</taxon>
        <taxon>Fungi</taxon>
        <taxon>Dikarya</taxon>
        <taxon>Basidiomycota</taxon>
        <taxon>Agaricomycotina</taxon>
        <taxon>Agaricomycetes</taxon>
        <taxon>Agaricomycetidae</taxon>
        <taxon>Agaricales</taxon>
        <taxon>Marasmiineae</taxon>
        <taxon>Marasmiaceae</taxon>
        <taxon>Marasmius</taxon>
    </lineage>
</organism>
<evidence type="ECO:0000256" key="1">
    <source>
        <dbReference type="SAM" id="MobiDB-lite"/>
    </source>
</evidence>
<accession>A0A9P7S0H5</accession>
<feature type="compositionally biased region" description="Low complexity" evidence="1">
    <location>
        <begin position="118"/>
        <end position="136"/>
    </location>
</feature>
<dbReference type="RefSeq" id="XP_043009343.1">
    <property type="nucleotide sequence ID" value="XM_043154055.1"/>
</dbReference>
<keyword evidence="2" id="KW-0812">Transmembrane</keyword>
<feature type="region of interest" description="Disordered" evidence="1">
    <location>
        <begin position="94"/>
        <end position="178"/>
    </location>
</feature>
<reference evidence="4" key="1">
    <citation type="journal article" date="2021" name="Genome Biol. Evol.">
        <title>The assembled and annotated genome of the fairy-ring fungus Marasmius oreades.</title>
        <authorList>
            <person name="Hiltunen M."/>
            <person name="Ament-Velasquez S.L."/>
            <person name="Johannesson H."/>
        </authorList>
    </citation>
    <scope>NUCLEOTIDE SEQUENCE</scope>
    <source>
        <strain evidence="4">03SP1</strain>
    </source>
</reference>
<comment type="caution">
    <text evidence="4">The sequence shown here is derived from an EMBL/GenBank/DDBJ whole genome shotgun (WGS) entry which is preliminary data.</text>
</comment>
<evidence type="ECO:0000313" key="5">
    <source>
        <dbReference type="Proteomes" id="UP001049176"/>
    </source>
</evidence>
<evidence type="ECO:0000256" key="2">
    <source>
        <dbReference type="SAM" id="Phobius"/>
    </source>
</evidence>
<keyword evidence="5" id="KW-1185">Reference proteome</keyword>
<keyword evidence="2" id="KW-1133">Transmembrane helix</keyword>
<feature type="transmembrane region" description="Helical" evidence="2">
    <location>
        <begin position="29"/>
        <end position="54"/>
    </location>
</feature>
<dbReference type="AlphaFoldDB" id="A0A9P7S0H5"/>